<proteinExistence type="predicted"/>
<dbReference type="GO" id="GO:0006506">
    <property type="term" value="P:GPI anchor biosynthetic process"/>
    <property type="evidence" value="ECO:0007669"/>
    <property type="project" value="TreeGrafter"/>
</dbReference>
<dbReference type="GeneID" id="19325664"/>
<evidence type="ECO:0000313" key="4">
    <source>
        <dbReference type="EMBL" id="EON99332.1"/>
    </source>
</evidence>
<dbReference type="EMBL" id="KB933162">
    <property type="protein sequence ID" value="EON99332.1"/>
    <property type="molecule type" value="Genomic_DNA"/>
</dbReference>
<dbReference type="GO" id="GO:0005789">
    <property type="term" value="C:endoplasmic reticulum membrane"/>
    <property type="evidence" value="ECO:0007669"/>
    <property type="project" value="TreeGrafter"/>
</dbReference>
<organism evidence="4 5">
    <name type="scientific">Phaeoacremonium minimum (strain UCR-PA7)</name>
    <name type="common">Esca disease fungus</name>
    <name type="synonym">Togninia minima</name>
    <dbReference type="NCBI Taxonomy" id="1286976"/>
    <lineage>
        <taxon>Eukaryota</taxon>
        <taxon>Fungi</taxon>
        <taxon>Dikarya</taxon>
        <taxon>Ascomycota</taxon>
        <taxon>Pezizomycotina</taxon>
        <taxon>Sordariomycetes</taxon>
        <taxon>Sordariomycetidae</taxon>
        <taxon>Togniniales</taxon>
        <taxon>Togniniaceae</taxon>
        <taxon>Phaeoacremonium</taxon>
    </lineage>
</organism>
<feature type="signal peptide" evidence="3">
    <location>
        <begin position="1"/>
        <end position="18"/>
    </location>
</feature>
<dbReference type="RefSeq" id="XP_007915879.1">
    <property type="nucleotide sequence ID" value="XM_007917688.1"/>
</dbReference>
<name>R8BJD5_PHAM7</name>
<evidence type="ECO:0000256" key="2">
    <source>
        <dbReference type="SAM" id="Phobius"/>
    </source>
</evidence>
<keyword evidence="2" id="KW-0472">Membrane</keyword>
<dbReference type="Proteomes" id="UP000014074">
    <property type="component" value="Unassembled WGS sequence"/>
</dbReference>
<sequence>MALWHYALLFAGFQQVLANTEKAIFLGPQTVNIPSAKPNLDDLHIDILTPSNWSIRTHIEAEFPSESKQAGKSTWLLLDNLTEGQRYELRVCWAATQPTAFVINTYELPAVFEDPELISSLFEYSMSRQPELDSDDEQKPRVHEQAADEEGERHASVLFLQILAAADYFTANKTLMSQVPPVFVDIILDPYVYNVLPRSLIPTIGYIVVVAVVSFFLAKRIVSWIRGYVAHPVDPDNKTKKEQ</sequence>
<accession>R8BJD5</accession>
<feature type="compositionally biased region" description="Basic and acidic residues" evidence="1">
    <location>
        <begin position="137"/>
        <end position="150"/>
    </location>
</feature>
<feature type="chain" id="PRO_5005710618" evidence="3">
    <location>
        <begin position="19"/>
        <end position="243"/>
    </location>
</feature>
<dbReference type="PANTHER" id="PTHR28022">
    <property type="entry name" value="GPI MANNOSYLTRANSFERASE 2 SUBUNIT PGA1"/>
    <property type="match status" value="1"/>
</dbReference>
<gene>
    <name evidence="4" type="ORF">UCRPA7_5141</name>
</gene>
<keyword evidence="3" id="KW-0732">Signal</keyword>
<dbReference type="PANTHER" id="PTHR28022:SF1">
    <property type="entry name" value="GPI MANNOSYLTRANSFERASE 2 SUBUNIT PGA1"/>
    <property type="match status" value="1"/>
</dbReference>
<dbReference type="HOGENOM" id="CLU_062870_0_0_1"/>
<feature type="transmembrane region" description="Helical" evidence="2">
    <location>
        <begin position="200"/>
        <end position="218"/>
    </location>
</feature>
<evidence type="ECO:0000256" key="1">
    <source>
        <dbReference type="SAM" id="MobiDB-lite"/>
    </source>
</evidence>
<dbReference type="GO" id="GO:0031501">
    <property type="term" value="C:mannosyltransferase complex"/>
    <property type="evidence" value="ECO:0007669"/>
    <property type="project" value="TreeGrafter"/>
</dbReference>
<dbReference type="InterPro" id="IPR019433">
    <property type="entry name" value="GPI_ManTrfase_II_coact_Pga1"/>
</dbReference>
<dbReference type="eggNOG" id="ENOG502S55X">
    <property type="taxonomic scope" value="Eukaryota"/>
</dbReference>
<feature type="region of interest" description="Disordered" evidence="1">
    <location>
        <begin position="130"/>
        <end position="150"/>
    </location>
</feature>
<dbReference type="Pfam" id="PF10333">
    <property type="entry name" value="Pga1"/>
    <property type="match status" value="1"/>
</dbReference>
<evidence type="ECO:0000313" key="5">
    <source>
        <dbReference type="Proteomes" id="UP000014074"/>
    </source>
</evidence>
<keyword evidence="2" id="KW-0812">Transmembrane</keyword>
<dbReference type="AlphaFoldDB" id="R8BJD5"/>
<keyword evidence="5" id="KW-1185">Reference proteome</keyword>
<dbReference type="GO" id="GO:0000030">
    <property type="term" value="F:mannosyltransferase activity"/>
    <property type="evidence" value="ECO:0007669"/>
    <property type="project" value="TreeGrafter"/>
</dbReference>
<protein>
    <submittedName>
        <fullName evidence="4">Uncharacterized protein</fullName>
    </submittedName>
</protein>
<reference evidence="5" key="1">
    <citation type="journal article" date="2013" name="Genome Announc.">
        <title>Draft genome sequence of the ascomycete Phaeoacremonium aleophilum strain UCR-PA7, a causal agent of the esca disease complex in grapevines.</title>
        <authorList>
            <person name="Blanco-Ulate B."/>
            <person name="Rolshausen P."/>
            <person name="Cantu D."/>
        </authorList>
    </citation>
    <scope>NUCLEOTIDE SEQUENCE [LARGE SCALE GENOMIC DNA]</scope>
    <source>
        <strain evidence="5">UCR-PA7</strain>
    </source>
</reference>
<keyword evidence="2" id="KW-1133">Transmembrane helix</keyword>
<dbReference type="KEGG" id="tmn:UCRPA7_5141"/>
<dbReference type="OrthoDB" id="3360032at2759"/>
<evidence type="ECO:0000256" key="3">
    <source>
        <dbReference type="SAM" id="SignalP"/>
    </source>
</evidence>